<dbReference type="Proteomes" id="UP000518752">
    <property type="component" value="Unassembled WGS sequence"/>
</dbReference>
<feature type="region of interest" description="Disordered" evidence="1">
    <location>
        <begin position="52"/>
        <end position="73"/>
    </location>
</feature>
<dbReference type="OrthoDB" id="3262732at2759"/>
<evidence type="ECO:0000313" key="3">
    <source>
        <dbReference type="Proteomes" id="UP000518752"/>
    </source>
</evidence>
<proteinExistence type="predicted"/>
<dbReference type="AlphaFoldDB" id="A0A8H5HBH2"/>
<organism evidence="2 3">
    <name type="scientific">Collybiopsis confluens</name>
    <dbReference type="NCBI Taxonomy" id="2823264"/>
    <lineage>
        <taxon>Eukaryota</taxon>
        <taxon>Fungi</taxon>
        <taxon>Dikarya</taxon>
        <taxon>Basidiomycota</taxon>
        <taxon>Agaricomycotina</taxon>
        <taxon>Agaricomycetes</taxon>
        <taxon>Agaricomycetidae</taxon>
        <taxon>Agaricales</taxon>
        <taxon>Marasmiineae</taxon>
        <taxon>Omphalotaceae</taxon>
        <taxon>Collybiopsis</taxon>
    </lineage>
</organism>
<accession>A0A8H5HBH2</accession>
<gene>
    <name evidence="2" type="ORF">D9757_008233</name>
</gene>
<protein>
    <submittedName>
        <fullName evidence="2">Uncharacterized protein</fullName>
    </submittedName>
</protein>
<evidence type="ECO:0000313" key="2">
    <source>
        <dbReference type="EMBL" id="KAF5380208.1"/>
    </source>
</evidence>
<keyword evidence="3" id="KW-1185">Reference proteome</keyword>
<dbReference type="EMBL" id="JAACJN010000065">
    <property type="protein sequence ID" value="KAF5380208.1"/>
    <property type="molecule type" value="Genomic_DNA"/>
</dbReference>
<comment type="caution">
    <text evidence="2">The sequence shown here is derived from an EMBL/GenBank/DDBJ whole genome shotgun (WGS) entry which is preliminary data.</text>
</comment>
<sequence>MAYASEIERARYSRQLAEYTLRQFSAARISVDSANMPPSQSQRLHKLLSKVEASGLSQRPSRAAEPSRRALKV</sequence>
<reference evidence="2 3" key="1">
    <citation type="journal article" date="2020" name="ISME J.">
        <title>Uncovering the hidden diversity of litter-decomposition mechanisms in mushroom-forming fungi.</title>
        <authorList>
            <person name="Floudas D."/>
            <person name="Bentzer J."/>
            <person name="Ahren D."/>
            <person name="Johansson T."/>
            <person name="Persson P."/>
            <person name="Tunlid A."/>
        </authorList>
    </citation>
    <scope>NUCLEOTIDE SEQUENCE [LARGE SCALE GENOMIC DNA]</scope>
    <source>
        <strain evidence="2 3">CBS 406.79</strain>
    </source>
</reference>
<evidence type="ECO:0000256" key="1">
    <source>
        <dbReference type="SAM" id="MobiDB-lite"/>
    </source>
</evidence>
<name>A0A8H5HBH2_9AGAR</name>